<dbReference type="InterPro" id="IPR004387">
    <property type="entry name" value="Pept_M50_Zn"/>
</dbReference>
<comment type="subcellular location">
    <subcellularLocation>
        <location evidence="2">Membrane</location>
        <topology evidence="2">Multi-pass membrane protein</topology>
    </subcellularLocation>
</comment>
<keyword evidence="8" id="KW-0378">Hydrolase</keyword>
<reference evidence="16" key="2">
    <citation type="journal article" date="2021" name="PeerJ">
        <title>Extensive microbial diversity within the chicken gut microbiome revealed by metagenomics and culture.</title>
        <authorList>
            <person name="Gilroy R."/>
            <person name="Ravi A."/>
            <person name="Getino M."/>
            <person name="Pursley I."/>
            <person name="Horton D.L."/>
            <person name="Alikhan N.F."/>
            <person name="Baker D."/>
            <person name="Gharbi K."/>
            <person name="Hall N."/>
            <person name="Watson M."/>
            <person name="Adriaenssens E.M."/>
            <person name="Foster-Nyarko E."/>
            <person name="Jarju S."/>
            <person name="Secka A."/>
            <person name="Antonio M."/>
            <person name="Oren A."/>
            <person name="Chaudhuri R.R."/>
            <person name="La Ragione R."/>
            <person name="Hildebrand F."/>
            <person name="Pallen M.J."/>
        </authorList>
    </citation>
    <scope>NUCLEOTIDE SEQUENCE</scope>
    <source>
        <strain evidence="16">B1-16210</strain>
    </source>
</reference>
<evidence type="ECO:0000256" key="13">
    <source>
        <dbReference type="RuleBase" id="RU003938"/>
    </source>
</evidence>
<evidence type="ECO:0000256" key="11">
    <source>
        <dbReference type="ARBA" id="ARBA00023049"/>
    </source>
</evidence>
<feature type="transmembrane region" description="Helical" evidence="14">
    <location>
        <begin position="30"/>
        <end position="48"/>
    </location>
</feature>
<dbReference type="CDD" id="cd06163">
    <property type="entry name" value="S2P-M50_PDZ_RseP-like"/>
    <property type="match status" value="1"/>
</dbReference>
<keyword evidence="11" id="KW-0482">Metalloprotease</keyword>
<dbReference type="GO" id="GO:0004222">
    <property type="term" value="F:metalloendopeptidase activity"/>
    <property type="evidence" value="ECO:0007669"/>
    <property type="project" value="InterPro"/>
</dbReference>
<dbReference type="InterPro" id="IPR008915">
    <property type="entry name" value="Peptidase_M50"/>
</dbReference>
<feature type="non-terminal residue" evidence="16">
    <location>
        <position position="1"/>
    </location>
</feature>
<evidence type="ECO:0000256" key="1">
    <source>
        <dbReference type="ARBA" id="ARBA00001947"/>
    </source>
</evidence>
<reference evidence="16" key="1">
    <citation type="submission" date="2020-10" db="EMBL/GenBank/DDBJ databases">
        <authorList>
            <person name="Gilroy R."/>
        </authorList>
    </citation>
    <scope>NUCLEOTIDE SEQUENCE</scope>
    <source>
        <strain evidence="16">B1-16210</strain>
    </source>
</reference>
<dbReference type="InterPro" id="IPR001478">
    <property type="entry name" value="PDZ"/>
</dbReference>
<evidence type="ECO:0000313" key="16">
    <source>
        <dbReference type="EMBL" id="MBO8407520.1"/>
    </source>
</evidence>
<comment type="caution">
    <text evidence="16">The sequence shown here is derived from an EMBL/GenBank/DDBJ whole genome shotgun (WGS) entry which is preliminary data.</text>
</comment>
<keyword evidence="5" id="KW-0645">Protease</keyword>
<accession>A0A940IBL3</accession>
<feature type="transmembrane region" description="Helical" evidence="14">
    <location>
        <begin position="230"/>
        <end position="251"/>
    </location>
</feature>
<name>A0A940IBL3_9PROT</name>
<keyword evidence="9" id="KW-0862">Zinc</keyword>
<evidence type="ECO:0000256" key="10">
    <source>
        <dbReference type="ARBA" id="ARBA00022989"/>
    </source>
</evidence>
<evidence type="ECO:0000256" key="9">
    <source>
        <dbReference type="ARBA" id="ARBA00022833"/>
    </source>
</evidence>
<feature type="transmembrane region" description="Helical" evidence="14">
    <location>
        <begin position="60"/>
        <end position="81"/>
    </location>
</feature>
<comment type="catalytic activity">
    <reaction evidence="13">
        <text>a 1,2-diacyl-sn-glycero-3-phosphate + CTP + H(+) = a CDP-1,2-diacyl-sn-glycerol + diphosphate</text>
        <dbReference type="Rhea" id="RHEA:16229"/>
        <dbReference type="ChEBI" id="CHEBI:15378"/>
        <dbReference type="ChEBI" id="CHEBI:33019"/>
        <dbReference type="ChEBI" id="CHEBI:37563"/>
        <dbReference type="ChEBI" id="CHEBI:58332"/>
        <dbReference type="ChEBI" id="CHEBI:58608"/>
        <dbReference type="EC" id="2.7.7.41"/>
    </reaction>
</comment>
<evidence type="ECO:0000256" key="6">
    <source>
        <dbReference type="ARBA" id="ARBA00022679"/>
    </source>
</evidence>
<dbReference type="SUPFAM" id="SSF50156">
    <property type="entry name" value="PDZ domain-like"/>
    <property type="match status" value="1"/>
</dbReference>
<proteinExistence type="inferred from homology"/>
<keyword evidence="6 13" id="KW-0808">Transferase</keyword>
<dbReference type="InterPro" id="IPR036034">
    <property type="entry name" value="PDZ_sf"/>
</dbReference>
<feature type="transmembrane region" description="Helical" evidence="14">
    <location>
        <begin position="158"/>
        <end position="174"/>
    </location>
</feature>
<evidence type="ECO:0000256" key="14">
    <source>
        <dbReference type="SAM" id="Phobius"/>
    </source>
</evidence>
<dbReference type="InterPro" id="IPR000374">
    <property type="entry name" value="PC_trans"/>
</dbReference>
<dbReference type="EC" id="2.7.7.41" evidence="13"/>
<evidence type="ECO:0000256" key="2">
    <source>
        <dbReference type="ARBA" id="ARBA00004141"/>
    </source>
</evidence>
<evidence type="ECO:0000256" key="5">
    <source>
        <dbReference type="ARBA" id="ARBA00022670"/>
    </source>
</evidence>
<dbReference type="Proteomes" id="UP000721442">
    <property type="component" value="Unassembled WGS sequence"/>
</dbReference>
<protein>
    <recommendedName>
        <fullName evidence="13">Phosphatidate cytidylyltransferase</fullName>
        <ecNumber evidence="13">2.7.7.41</ecNumber>
    </recommendedName>
</protein>
<organism evidence="16 17">
    <name type="scientific">Candidatus Enterousia excrementavium</name>
    <dbReference type="NCBI Taxonomy" id="2840789"/>
    <lineage>
        <taxon>Bacteria</taxon>
        <taxon>Pseudomonadati</taxon>
        <taxon>Pseudomonadota</taxon>
        <taxon>Alphaproteobacteria</taxon>
        <taxon>Candidatus Enterousia</taxon>
    </lineage>
</organism>
<keyword evidence="13" id="KW-0548">Nucleotidyltransferase</keyword>
<evidence type="ECO:0000259" key="15">
    <source>
        <dbReference type="SMART" id="SM00228"/>
    </source>
</evidence>
<evidence type="ECO:0000256" key="3">
    <source>
        <dbReference type="ARBA" id="ARBA00007931"/>
    </source>
</evidence>
<sequence>VICSADIGAWFFGRMIGGDKMWERLSANKTWAGQIAGIACGTVAAMIYEFIAPGAFDANIIWFGVAVALLSQYGDLTASWIKRRMGLKDFGHILPGHGGILDRFDGWMYALPLVWLISLAQYGQTIIHVIVAVIAMLIVLSIVVLVHELGHFMAARWAGVKVNTFSIGFGPALLKWHDKRGTRWQIACLPLGGYVSIYGQEDMFDRKKFKALSAEKKRGHYLSVPAWKQFIIVAAGVTMNFILAWVIYSCIAMFHPKEVQLPVVGQVVQETVAFNAGVKPGDVVMKVNGQEVTNWGELVIAKDLAKSGDADVLLQRGEDSIHVKLAPAEFWGLVADGSKKEMRKLGFIDGIHAGLRETYTESKTLLVVLRDMITGERSTKDLGSFITIAEVSGQALSAGLVALLSIIALLSVNLGVINLLPLPVLDGGYLLILLIEAITRKKLQGRGMEIVIMAGWLLIFALFALTMWNDLVRVFVG</sequence>
<feature type="transmembrane region" description="Helical" evidence="14">
    <location>
        <begin position="126"/>
        <end position="146"/>
    </location>
</feature>
<feature type="transmembrane region" description="Helical" evidence="14">
    <location>
        <begin position="450"/>
        <end position="468"/>
    </location>
</feature>
<keyword evidence="10 14" id="KW-1133">Transmembrane helix</keyword>
<comment type="similarity">
    <text evidence="3">Belongs to the peptidase M50B family.</text>
</comment>
<evidence type="ECO:0000256" key="12">
    <source>
        <dbReference type="ARBA" id="ARBA00023136"/>
    </source>
</evidence>
<dbReference type="AlphaFoldDB" id="A0A940IBL3"/>
<evidence type="ECO:0000256" key="7">
    <source>
        <dbReference type="ARBA" id="ARBA00022692"/>
    </source>
</evidence>
<dbReference type="PROSITE" id="PS01315">
    <property type="entry name" value="CDS"/>
    <property type="match status" value="1"/>
</dbReference>
<dbReference type="PANTHER" id="PTHR42837:SF2">
    <property type="entry name" value="MEMBRANE METALLOPROTEASE ARASP2, CHLOROPLASTIC-RELATED"/>
    <property type="match status" value="1"/>
</dbReference>
<dbReference type="PANTHER" id="PTHR42837">
    <property type="entry name" value="REGULATOR OF SIGMA-E PROTEASE RSEP"/>
    <property type="match status" value="1"/>
</dbReference>
<comment type="similarity">
    <text evidence="4 13">Belongs to the CDS family.</text>
</comment>
<evidence type="ECO:0000313" key="17">
    <source>
        <dbReference type="Proteomes" id="UP000721442"/>
    </source>
</evidence>
<feature type="domain" description="PDZ" evidence="15">
    <location>
        <begin position="250"/>
        <end position="318"/>
    </location>
</feature>
<dbReference type="EMBL" id="JADINE010000045">
    <property type="protein sequence ID" value="MBO8407520.1"/>
    <property type="molecule type" value="Genomic_DNA"/>
</dbReference>
<dbReference type="Pfam" id="PF01148">
    <property type="entry name" value="CTP_transf_1"/>
    <property type="match status" value="1"/>
</dbReference>
<dbReference type="GO" id="GO:0016020">
    <property type="term" value="C:membrane"/>
    <property type="evidence" value="ECO:0007669"/>
    <property type="project" value="UniProtKB-SubCell"/>
</dbReference>
<dbReference type="GO" id="GO:0006508">
    <property type="term" value="P:proteolysis"/>
    <property type="evidence" value="ECO:0007669"/>
    <property type="project" value="UniProtKB-KW"/>
</dbReference>
<keyword evidence="7 13" id="KW-0812">Transmembrane</keyword>
<dbReference type="Pfam" id="PF02163">
    <property type="entry name" value="Peptidase_M50"/>
    <property type="match status" value="1"/>
</dbReference>
<comment type="cofactor">
    <cofactor evidence="1">
        <name>Zn(2+)</name>
        <dbReference type="ChEBI" id="CHEBI:29105"/>
    </cofactor>
</comment>
<evidence type="ECO:0000256" key="4">
    <source>
        <dbReference type="ARBA" id="ARBA00010185"/>
    </source>
</evidence>
<gene>
    <name evidence="16" type="ORF">IAC77_03635</name>
</gene>
<dbReference type="SMART" id="SM00228">
    <property type="entry name" value="PDZ"/>
    <property type="match status" value="1"/>
</dbReference>
<feature type="transmembrane region" description="Helical" evidence="14">
    <location>
        <begin position="382"/>
        <end position="410"/>
    </location>
</feature>
<evidence type="ECO:0000256" key="8">
    <source>
        <dbReference type="ARBA" id="ARBA00022801"/>
    </source>
</evidence>
<dbReference type="Gene3D" id="2.30.42.10">
    <property type="match status" value="1"/>
</dbReference>
<keyword evidence="12 14" id="KW-0472">Membrane</keyword>
<dbReference type="GO" id="GO:0004605">
    <property type="term" value="F:phosphatidate cytidylyltransferase activity"/>
    <property type="evidence" value="ECO:0007669"/>
    <property type="project" value="UniProtKB-EC"/>
</dbReference>
<comment type="pathway">
    <text evidence="13">Phospholipid metabolism; CDP-diacylglycerol biosynthesis; CDP-diacylglycerol from sn-glycerol 3-phosphate: step 3/3.</text>
</comment>